<accession>A0A6N7VHV1</accession>
<dbReference type="Pfam" id="PF02082">
    <property type="entry name" value="Rrf2"/>
    <property type="match status" value="1"/>
</dbReference>
<dbReference type="RefSeq" id="WP_022487273.1">
    <property type="nucleotide sequence ID" value="NZ_CALEXD010000030.1"/>
</dbReference>
<dbReference type="EMBL" id="VULN01000001">
    <property type="protein sequence ID" value="MSS81194.1"/>
    <property type="molecule type" value="Genomic_DNA"/>
</dbReference>
<dbReference type="InterPro" id="IPR000944">
    <property type="entry name" value="Tscrpt_reg_Rrf2"/>
</dbReference>
<protein>
    <submittedName>
        <fullName evidence="1">Transcriptional regulator</fullName>
    </submittedName>
</protein>
<dbReference type="GO" id="GO:0003700">
    <property type="term" value="F:DNA-binding transcription factor activity"/>
    <property type="evidence" value="ECO:0007669"/>
    <property type="project" value="TreeGrafter"/>
</dbReference>
<dbReference type="InterPro" id="IPR036390">
    <property type="entry name" value="WH_DNA-bd_sf"/>
</dbReference>
<sequence length="176" mass="19536">MKSDFIVAVHALVYLSHRGCLASSEELAENICTNPARVRKIMGKLKKMGIITTREGHVGGYCPCEGLEKVSLYEIAQGMGTVFVDTKWRSGNEENNCFISSGMSSVFDSLYRELDRLCMDHLKGITLGDVTEEIVETQRHSQKECHGAISGDCPAWQKALEEESAGEKQKQQETCD</sequence>
<dbReference type="GO" id="GO:0005829">
    <property type="term" value="C:cytosol"/>
    <property type="evidence" value="ECO:0007669"/>
    <property type="project" value="TreeGrafter"/>
</dbReference>
<dbReference type="OrthoDB" id="3242805at2"/>
<dbReference type="AlphaFoldDB" id="A0A6N7VHV1"/>
<dbReference type="InterPro" id="IPR036388">
    <property type="entry name" value="WH-like_DNA-bd_sf"/>
</dbReference>
<gene>
    <name evidence="1" type="ORF">FX155_00945</name>
</gene>
<dbReference type="Proteomes" id="UP000441455">
    <property type="component" value="Unassembled WGS sequence"/>
</dbReference>
<name>A0A6N7VHV1_ACIFE</name>
<dbReference type="Gene3D" id="1.10.10.10">
    <property type="entry name" value="Winged helix-like DNA-binding domain superfamily/Winged helix DNA-binding domain"/>
    <property type="match status" value="1"/>
</dbReference>
<evidence type="ECO:0000313" key="1">
    <source>
        <dbReference type="EMBL" id="MSS81194.1"/>
    </source>
</evidence>
<comment type="caution">
    <text evidence="1">The sequence shown here is derived from an EMBL/GenBank/DDBJ whole genome shotgun (WGS) entry which is preliminary data.</text>
</comment>
<proteinExistence type="predicted"/>
<dbReference type="PANTHER" id="PTHR33221:SF15">
    <property type="entry name" value="HTH-TYPE TRANSCRIPTIONAL REGULATOR YWGB-RELATED"/>
    <property type="match status" value="1"/>
</dbReference>
<reference evidence="1 2" key="1">
    <citation type="submission" date="2019-08" db="EMBL/GenBank/DDBJ databases">
        <title>In-depth cultivation of the pig gut microbiome towards novel bacterial diversity and tailored functional studies.</title>
        <authorList>
            <person name="Wylensek D."/>
            <person name="Hitch T.C.A."/>
            <person name="Clavel T."/>
        </authorList>
    </citation>
    <scope>NUCLEOTIDE SEQUENCE [LARGE SCALE GENOMIC DNA]</scope>
    <source>
        <strain evidence="1 2">WCA-389-WT-5B</strain>
    </source>
</reference>
<evidence type="ECO:0000313" key="2">
    <source>
        <dbReference type="Proteomes" id="UP000441455"/>
    </source>
</evidence>
<dbReference type="SUPFAM" id="SSF46785">
    <property type="entry name" value="Winged helix' DNA-binding domain"/>
    <property type="match status" value="1"/>
</dbReference>
<dbReference type="PROSITE" id="PS51197">
    <property type="entry name" value="HTH_RRF2_2"/>
    <property type="match status" value="1"/>
</dbReference>
<dbReference type="PANTHER" id="PTHR33221">
    <property type="entry name" value="WINGED HELIX-TURN-HELIX TRANSCRIPTIONAL REGULATOR, RRF2 FAMILY"/>
    <property type="match status" value="1"/>
</dbReference>
<organism evidence="1 2">
    <name type="scientific">Acidaminococcus fermentans</name>
    <dbReference type="NCBI Taxonomy" id="905"/>
    <lineage>
        <taxon>Bacteria</taxon>
        <taxon>Bacillati</taxon>
        <taxon>Bacillota</taxon>
        <taxon>Negativicutes</taxon>
        <taxon>Acidaminococcales</taxon>
        <taxon>Acidaminococcaceae</taxon>
        <taxon>Acidaminococcus</taxon>
    </lineage>
</organism>